<dbReference type="Proteomes" id="UP000193648">
    <property type="component" value="Unassembled WGS sequence"/>
</dbReference>
<evidence type="ECO:0000256" key="1">
    <source>
        <dbReference type="SAM" id="MobiDB-lite"/>
    </source>
</evidence>
<dbReference type="AlphaFoldDB" id="A0A1Y2GIV6"/>
<organism evidence="2 3">
    <name type="scientific">Lobosporangium transversale</name>
    <dbReference type="NCBI Taxonomy" id="64571"/>
    <lineage>
        <taxon>Eukaryota</taxon>
        <taxon>Fungi</taxon>
        <taxon>Fungi incertae sedis</taxon>
        <taxon>Mucoromycota</taxon>
        <taxon>Mortierellomycotina</taxon>
        <taxon>Mortierellomycetes</taxon>
        <taxon>Mortierellales</taxon>
        <taxon>Mortierellaceae</taxon>
        <taxon>Lobosporangium</taxon>
    </lineage>
</organism>
<dbReference type="RefSeq" id="XP_021879987.1">
    <property type="nucleotide sequence ID" value="XM_022030282.1"/>
</dbReference>
<feature type="region of interest" description="Disordered" evidence="1">
    <location>
        <begin position="250"/>
        <end position="301"/>
    </location>
</feature>
<sequence>MGKEHEHSSFQKDNASLTASVSYPSKKRRLTRSPTPHALADCPSITVLDNSDNIDANSSSNRGISDNNNNNQITSCKSPASSSSLTSTIAESIKTSSNMSQSAGLSLFDSLAGLTPEAVELARATRENTKANSLIGRPEFWSSPFRRSDSKSVRNASPLTQSNSSGPHLKLSAYSIMRHSSAITNDSPRTPPNNVLYMDSDDMLDDQDETLADPSVADSPTSLPLSSEPSDTSLLSSQEFDADIEFHTKKRRISGQDNTSPHSLPYTQPSVSPPQTQFQQQSPKPSFSENKESPVTSPLKKTVRFDDSKNSIFGYEHGSTIISSKENNALEYCSDSDYTEDERDEDLEVDQYNPQHHMHHGKACVGPDDQYPNPPPWWSWSSLLIVPGLSSQPTQANIDASSHSAQGTRRTAGSNTSPSTSTATNENALNLSQTSQSDNFNSNHNTFLNIASSLDRLWSSAQARTAHTPALTAPSCSEPLGSLASSPSPEPLFDQTIFSTTNPPKVPLLKHQLSAPAVGSASTSAAATIESPKSIVKPPLLWRQGSQITLLDDMNEQDAEREITDIVGSTALSKRLDSSFLDYQTNECDDTDIVMGEVLPMDSLEQQVSQVRPKSPQKRAFSRERARSHGGMGRAPQKSESGSIEPFVPPRMVRAASFSIQCQTVRPILRREASTTALLDSLT</sequence>
<keyword evidence="3" id="KW-1185">Reference proteome</keyword>
<feature type="region of interest" description="Disordered" evidence="1">
    <location>
        <begin position="205"/>
        <end position="236"/>
    </location>
</feature>
<feature type="compositionally biased region" description="Polar residues" evidence="1">
    <location>
        <begin position="153"/>
        <end position="166"/>
    </location>
</feature>
<dbReference type="EMBL" id="MCFF01000026">
    <property type="protein sequence ID" value="ORZ12122.1"/>
    <property type="molecule type" value="Genomic_DNA"/>
</dbReference>
<feature type="compositionally biased region" description="Low complexity" evidence="1">
    <location>
        <begin position="265"/>
        <end position="288"/>
    </location>
</feature>
<feature type="region of interest" description="Disordered" evidence="1">
    <location>
        <begin position="1"/>
        <end position="84"/>
    </location>
</feature>
<name>A0A1Y2GIV6_9FUNG</name>
<feature type="region of interest" description="Disordered" evidence="1">
    <location>
        <begin position="139"/>
        <end position="168"/>
    </location>
</feature>
<feature type="compositionally biased region" description="Low complexity" evidence="1">
    <location>
        <begin position="411"/>
        <end position="425"/>
    </location>
</feature>
<accession>A0A1Y2GIV6</accession>
<protein>
    <submittedName>
        <fullName evidence="2">Uncharacterized protein</fullName>
    </submittedName>
</protein>
<feature type="region of interest" description="Disordered" evidence="1">
    <location>
        <begin position="607"/>
        <end position="646"/>
    </location>
</feature>
<reference evidence="2 3" key="1">
    <citation type="submission" date="2016-07" db="EMBL/GenBank/DDBJ databases">
        <title>Pervasive Adenine N6-methylation of Active Genes in Fungi.</title>
        <authorList>
            <consortium name="DOE Joint Genome Institute"/>
            <person name="Mondo S.J."/>
            <person name="Dannebaum R.O."/>
            <person name="Kuo R.C."/>
            <person name="Labutti K."/>
            <person name="Haridas S."/>
            <person name="Kuo A."/>
            <person name="Salamov A."/>
            <person name="Ahrendt S.R."/>
            <person name="Lipzen A."/>
            <person name="Sullivan W."/>
            <person name="Andreopoulos W.B."/>
            <person name="Clum A."/>
            <person name="Lindquist E."/>
            <person name="Daum C."/>
            <person name="Ramamoorthy G.K."/>
            <person name="Gryganskyi A."/>
            <person name="Culley D."/>
            <person name="Magnuson J.K."/>
            <person name="James T.Y."/>
            <person name="O'Malley M.A."/>
            <person name="Stajich J.E."/>
            <person name="Spatafora J.W."/>
            <person name="Visel A."/>
            <person name="Grigoriev I.V."/>
        </authorList>
    </citation>
    <scope>NUCLEOTIDE SEQUENCE [LARGE SCALE GENOMIC DNA]</scope>
    <source>
        <strain evidence="2 3">NRRL 3116</strain>
    </source>
</reference>
<proteinExistence type="predicted"/>
<dbReference type="InParanoid" id="A0A1Y2GIV6"/>
<feature type="compositionally biased region" description="Polar residues" evidence="1">
    <location>
        <begin position="394"/>
        <end position="409"/>
    </location>
</feature>
<evidence type="ECO:0000313" key="3">
    <source>
        <dbReference type="Proteomes" id="UP000193648"/>
    </source>
</evidence>
<feature type="compositionally biased region" description="Low complexity" evidence="1">
    <location>
        <begin position="218"/>
        <end position="236"/>
    </location>
</feature>
<gene>
    <name evidence="2" type="ORF">BCR41DRAFT_423310</name>
</gene>
<feature type="region of interest" description="Disordered" evidence="1">
    <location>
        <begin position="469"/>
        <end position="488"/>
    </location>
</feature>
<evidence type="ECO:0000313" key="2">
    <source>
        <dbReference type="EMBL" id="ORZ12122.1"/>
    </source>
</evidence>
<dbReference type="GeneID" id="33572124"/>
<dbReference type="OrthoDB" id="2449891at2759"/>
<feature type="compositionally biased region" description="Low complexity" evidence="1">
    <location>
        <begin position="49"/>
        <end position="84"/>
    </location>
</feature>
<feature type="compositionally biased region" description="Polar residues" evidence="1">
    <location>
        <begin position="11"/>
        <end position="23"/>
    </location>
</feature>
<feature type="region of interest" description="Disordered" evidence="1">
    <location>
        <begin position="394"/>
        <end position="425"/>
    </location>
</feature>
<comment type="caution">
    <text evidence="2">The sequence shown here is derived from an EMBL/GenBank/DDBJ whole genome shotgun (WGS) entry which is preliminary data.</text>
</comment>
<feature type="compositionally biased region" description="Basic and acidic residues" evidence="1">
    <location>
        <begin position="1"/>
        <end position="10"/>
    </location>
</feature>